<dbReference type="EMBL" id="HBIM01019552">
    <property type="protein sequence ID" value="CAE0417940.1"/>
    <property type="molecule type" value="Transcribed_RNA"/>
</dbReference>
<evidence type="ECO:0000313" key="1">
    <source>
        <dbReference type="EMBL" id="CAE0417939.1"/>
    </source>
</evidence>
<proteinExistence type="predicted"/>
<evidence type="ECO:0000313" key="2">
    <source>
        <dbReference type="EMBL" id="CAE0417940.1"/>
    </source>
</evidence>
<organism evidence="1">
    <name type="scientific">Amphora coffeiformis</name>
    <dbReference type="NCBI Taxonomy" id="265554"/>
    <lineage>
        <taxon>Eukaryota</taxon>
        <taxon>Sar</taxon>
        <taxon>Stramenopiles</taxon>
        <taxon>Ochrophyta</taxon>
        <taxon>Bacillariophyta</taxon>
        <taxon>Bacillariophyceae</taxon>
        <taxon>Bacillariophycidae</taxon>
        <taxon>Thalassiophysales</taxon>
        <taxon>Catenulaceae</taxon>
        <taxon>Amphora</taxon>
    </lineage>
</organism>
<protein>
    <submittedName>
        <fullName evidence="1">Uncharacterized protein</fullName>
    </submittedName>
</protein>
<reference evidence="1" key="1">
    <citation type="submission" date="2021-01" db="EMBL/GenBank/DDBJ databases">
        <authorList>
            <person name="Corre E."/>
            <person name="Pelletier E."/>
            <person name="Niang G."/>
            <person name="Scheremetjew M."/>
            <person name="Finn R."/>
            <person name="Kale V."/>
            <person name="Holt S."/>
            <person name="Cochrane G."/>
            <person name="Meng A."/>
            <person name="Brown T."/>
            <person name="Cohen L."/>
        </authorList>
    </citation>
    <scope>NUCLEOTIDE SEQUENCE</scope>
    <source>
        <strain evidence="1">CCMP127</strain>
    </source>
</reference>
<gene>
    <name evidence="1" type="ORF">ACOF00016_LOCUS14826</name>
    <name evidence="2" type="ORF">ACOF00016_LOCUS14827</name>
</gene>
<accession>A0A6S8N121</accession>
<dbReference type="EMBL" id="HBIM01019551">
    <property type="protein sequence ID" value="CAE0417939.1"/>
    <property type="molecule type" value="Transcribed_RNA"/>
</dbReference>
<name>A0A6S8N121_9STRA</name>
<dbReference type="AlphaFoldDB" id="A0A6S8N121"/>
<sequence length="114" mass="12719">MSGLGYSHFEFTFSPFCIFQIRAQGVTFLVWFVTPVRQSSFHVFSFHRRVVARWIDPPSFVVVVTFVLLSDYYFDAGLLGSFFGSAEAGVALGGSFSSSSLSRFILMPEKTPVP</sequence>